<dbReference type="PANTHER" id="PTHR26453">
    <property type="entry name" value="OLFACTORY RECEPTOR"/>
    <property type="match status" value="1"/>
</dbReference>
<evidence type="ECO:0000256" key="8">
    <source>
        <dbReference type="ARBA" id="ARBA00023224"/>
    </source>
</evidence>
<dbReference type="InterPro" id="IPR017452">
    <property type="entry name" value="GPCR_Rhodpsn_7TM"/>
</dbReference>
<keyword evidence="8" id="KW-0807">Transducer</keyword>
<dbReference type="EMBL" id="JH168287">
    <property type="protein sequence ID" value="EHB03924.1"/>
    <property type="molecule type" value="Genomic_DNA"/>
</dbReference>
<gene>
    <name evidence="11" type="ORF">GW7_10806</name>
</gene>
<evidence type="ECO:0000256" key="5">
    <source>
        <dbReference type="ARBA" id="ARBA00022989"/>
    </source>
</evidence>
<comment type="subcellular location">
    <subcellularLocation>
        <location evidence="1">Cell membrane</location>
        <topology evidence="1">Multi-pass membrane protein</topology>
    </subcellularLocation>
</comment>
<proteinExistence type="predicted"/>
<dbReference type="Gene3D" id="1.20.1070.10">
    <property type="entry name" value="Rhodopsin 7-helix transmembrane proteins"/>
    <property type="match status" value="1"/>
</dbReference>
<evidence type="ECO:0000259" key="10">
    <source>
        <dbReference type="PROSITE" id="PS50262"/>
    </source>
</evidence>
<keyword evidence="4 9" id="KW-0812">Transmembrane</keyword>
<dbReference type="Pfam" id="PF13853">
    <property type="entry name" value="7tm_4"/>
    <property type="match status" value="1"/>
</dbReference>
<feature type="transmembrane region" description="Helical" evidence="9">
    <location>
        <begin position="117"/>
        <end position="139"/>
    </location>
</feature>
<reference evidence="11 12" key="1">
    <citation type="journal article" date="2011" name="Nature">
        <title>Genome sequencing reveals insights into physiology and longevity of the naked mole rat.</title>
        <authorList>
            <person name="Kim E.B."/>
            <person name="Fang X."/>
            <person name="Fushan A.A."/>
            <person name="Huang Z."/>
            <person name="Lobanov A.V."/>
            <person name="Han L."/>
            <person name="Marino S.M."/>
            <person name="Sun X."/>
            <person name="Turanov A.A."/>
            <person name="Yang P."/>
            <person name="Yim S.H."/>
            <person name="Zhao X."/>
            <person name="Kasaikina M.V."/>
            <person name="Stoletzki N."/>
            <person name="Peng C."/>
            <person name="Polak P."/>
            <person name="Xiong Z."/>
            <person name="Kiezun A."/>
            <person name="Zhu Y."/>
            <person name="Chen Y."/>
            <person name="Kryukov G.V."/>
            <person name="Zhang Q."/>
            <person name="Peshkin L."/>
            <person name="Yang L."/>
            <person name="Bronson R.T."/>
            <person name="Buffenstein R."/>
            <person name="Wang B."/>
            <person name="Han C."/>
            <person name="Li Q."/>
            <person name="Chen L."/>
            <person name="Zhao W."/>
            <person name="Sunyaev S.R."/>
            <person name="Park T.J."/>
            <person name="Zhang G."/>
            <person name="Wang J."/>
            <person name="Gladyshev V.N."/>
        </authorList>
    </citation>
    <scope>NUCLEOTIDE SEQUENCE [LARGE SCALE GENOMIC DNA]</scope>
</reference>
<dbReference type="GO" id="GO:0004984">
    <property type="term" value="F:olfactory receptor activity"/>
    <property type="evidence" value="ECO:0007669"/>
    <property type="project" value="InterPro"/>
</dbReference>
<evidence type="ECO:0000256" key="4">
    <source>
        <dbReference type="ARBA" id="ARBA00022692"/>
    </source>
</evidence>
<name>G5B3R3_HETGA</name>
<evidence type="ECO:0000313" key="12">
    <source>
        <dbReference type="Proteomes" id="UP000006813"/>
    </source>
</evidence>
<feature type="transmembrane region" description="Helical" evidence="9">
    <location>
        <begin position="151"/>
        <end position="168"/>
    </location>
</feature>
<feature type="transmembrane region" description="Helical" evidence="9">
    <location>
        <begin position="84"/>
        <end position="105"/>
    </location>
</feature>
<dbReference type="Proteomes" id="UP000006813">
    <property type="component" value="Unassembled WGS sequence"/>
</dbReference>
<protein>
    <submittedName>
        <fullName evidence="11">Olfactory receptor 15</fullName>
    </submittedName>
</protein>
<dbReference type="PRINTS" id="PR00245">
    <property type="entry name" value="OLFACTORYR"/>
</dbReference>
<sequence length="169" mass="18746">MAFMSPSASPVWNQGASQPLGQRWGDGACCWRHLWGQAEDGGHLQLPFCGDHTLDHFYRELPMLIKLACGDTSANELALTLLPIPFVMVPLLLVVISYPFIGRAVPKLPSTEGRHKALSTCSSHLLVVTMYFGPSMYLYLLTSSNSSQAKFMSFFYCVITLLLNPLIYT</sequence>
<keyword evidence="6 9" id="KW-0472">Membrane</keyword>
<keyword evidence="2" id="KW-1003">Cell membrane</keyword>
<dbReference type="GO" id="GO:0007186">
    <property type="term" value="P:G protein-coupled receptor signaling pathway"/>
    <property type="evidence" value="ECO:0007669"/>
    <property type="project" value="InterPro"/>
</dbReference>
<keyword evidence="7 11" id="KW-0675">Receptor</keyword>
<evidence type="ECO:0000256" key="1">
    <source>
        <dbReference type="ARBA" id="ARBA00004651"/>
    </source>
</evidence>
<keyword evidence="3" id="KW-0716">Sensory transduction</keyword>
<evidence type="ECO:0000256" key="2">
    <source>
        <dbReference type="ARBA" id="ARBA00022475"/>
    </source>
</evidence>
<dbReference type="GO" id="GO:0005886">
    <property type="term" value="C:plasma membrane"/>
    <property type="evidence" value="ECO:0007669"/>
    <property type="project" value="UniProtKB-SubCell"/>
</dbReference>
<dbReference type="PROSITE" id="PS50262">
    <property type="entry name" value="G_PROTEIN_RECEP_F1_2"/>
    <property type="match status" value="1"/>
</dbReference>
<dbReference type="InterPro" id="IPR000725">
    <property type="entry name" value="Olfact_rcpt"/>
</dbReference>
<evidence type="ECO:0000256" key="9">
    <source>
        <dbReference type="SAM" id="Phobius"/>
    </source>
</evidence>
<evidence type="ECO:0000313" key="11">
    <source>
        <dbReference type="EMBL" id="EHB03924.1"/>
    </source>
</evidence>
<feature type="domain" description="G-protein coupled receptors family 1 profile" evidence="10">
    <location>
        <begin position="69"/>
        <end position="168"/>
    </location>
</feature>
<evidence type="ECO:0000256" key="7">
    <source>
        <dbReference type="ARBA" id="ARBA00023170"/>
    </source>
</evidence>
<evidence type="ECO:0000256" key="3">
    <source>
        <dbReference type="ARBA" id="ARBA00022606"/>
    </source>
</evidence>
<accession>G5B3R3</accession>
<dbReference type="SUPFAM" id="SSF81321">
    <property type="entry name" value="Family A G protein-coupled receptor-like"/>
    <property type="match status" value="1"/>
</dbReference>
<organism evidence="11 12">
    <name type="scientific">Heterocephalus glaber</name>
    <name type="common">Naked mole rat</name>
    <dbReference type="NCBI Taxonomy" id="10181"/>
    <lineage>
        <taxon>Eukaryota</taxon>
        <taxon>Metazoa</taxon>
        <taxon>Chordata</taxon>
        <taxon>Craniata</taxon>
        <taxon>Vertebrata</taxon>
        <taxon>Euteleostomi</taxon>
        <taxon>Mammalia</taxon>
        <taxon>Eutheria</taxon>
        <taxon>Euarchontoglires</taxon>
        <taxon>Glires</taxon>
        <taxon>Rodentia</taxon>
        <taxon>Hystricomorpha</taxon>
        <taxon>Bathyergidae</taxon>
        <taxon>Heterocephalus</taxon>
    </lineage>
</organism>
<evidence type="ECO:0000256" key="6">
    <source>
        <dbReference type="ARBA" id="ARBA00023136"/>
    </source>
</evidence>
<dbReference type="InParanoid" id="G5B3R3"/>
<dbReference type="AlphaFoldDB" id="G5B3R3"/>
<keyword evidence="5 9" id="KW-1133">Transmembrane helix</keyword>